<dbReference type="SMART" id="SM00646">
    <property type="entry name" value="Ami_3"/>
    <property type="match status" value="1"/>
</dbReference>
<evidence type="ECO:0000256" key="1">
    <source>
        <dbReference type="ARBA" id="ARBA00001561"/>
    </source>
</evidence>
<dbReference type="EC" id="3.5.1.28" evidence="2"/>
<feature type="domain" description="MurNAc-LAA" evidence="6">
    <location>
        <begin position="401"/>
        <end position="552"/>
    </location>
</feature>
<gene>
    <name evidence="7" type="ORF">MSL71_31730</name>
</gene>
<dbReference type="CDD" id="cd02696">
    <property type="entry name" value="MurNAc-LAA"/>
    <property type="match status" value="1"/>
</dbReference>
<reference evidence="7 8" key="1">
    <citation type="submission" date="2019-03" db="EMBL/GenBank/DDBJ databases">
        <authorList>
            <person name="Nijsse B."/>
        </authorList>
    </citation>
    <scope>NUCLEOTIDE SEQUENCE [LARGE SCALE GENOMIC DNA]</scope>
    <source>
        <strain evidence="7">Desulfoluna butyratoxydans MSL71</strain>
    </source>
</reference>
<evidence type="ECO:0000313" key="7">
    <source>
        <dbReference type="EMBL" id="VFQ45515.1"/>
    </source>
</evidence>
<proteinExistence type="predicted"/>
<evidence type="ECO:0000256" key="2">
    <source>
        <dbReference type="ARBA" id="ARBA00011901"/>
    </source>
</evidence>
<feature type="compositionally biased region" description="Basic and acidic residues" evidence="4">
    <location>
        <begin position="170"/>
        <end position="181"/>
    </location>
</feature>
<evidence type="ECO:0000313" key="8">
    <source>
        <dbReference type="Proteomes" id="UP000507962"/>
    </source>
</evidence>
<comment type="catalytic activity">
    <reaction evidence="1">
        <text>Hydrolyzes the link between N-acetylmuramoyl residues and L-amino acid residues in certain cell-wall glycopeptides.</text>
        <dbReference type="EC" id="3.5.1.28"/>
    </reaction>
</comment>
<organism evidence="7 8">
    <name type="scientific">Desulfoluna butyratoxydans</name>
    <dbReference type="NCBI Taxonomy" id="231438"/>
    <lineage>
        <taxon>Bacteria</taxon>
        <taxon>Pseudomonadati</taxon>
        <taxon>Thermodesulfobacteriota</taxon>
        <taxon>Desulfobacteria</taxon>
        <taxon>Desulfobacterales</taxon>
        <taxon>Desulfolunaceae</taxon>
        <taxon>Desulfoluna</taxon>
    </lineage>
</organism>
<dbReference type="Pfam" id="PF11741">
    <property type="entry name" value="AMIN"/>
    <property type="match status" value="1"/>
</dbReference>
<feature type="region of interest" description="Disordered" evidence="4">
    <location>
        <begin position="150"/>
        <end position="193"/>
    </location>
</feature>
<sequence>MQQTREIHKKTDAPIRSQGCPRTVVVACLLLLFLLPVLLAAAPAGAAPRDEAKKAYHAAEAYHRKLLKTPSWKNRRDKWETCANKYLDAWRKDTRGPWAPAGLYQAGKLYIELEKYSGKRSDLERARSLLTQARAFSSSRYSHEATKLLRHLPKPAASPAKPKAPPRSVKASETRKADKAVVHPTPASGKATNGAVTHIRYGSLPSRTRIVLDTKGSLAFTHGMLRHDPKNKRPKRIWIDIKGHAEKKLETSITLPNDPRVKQVRSGLFKPGTVRVVVDAVNFSHYKVFSLKKPDRIVVDIWSSKASAPASLPQAPKKDPGDLITPDDLARQLALGVRRIVIDAGHGGKDHGAPGYYKGVAEKDIVLSLAKRLAVKLRKELKCEVILTRSTDRYLSLDERTTFANRKRADLFISIHANASRNRKAYGVETYFLNLAKDRASINVAARENATSEKNISDLHTILNSLMKNAKINESSRLAQYVQGSLVANLKGSYSNIKNKGVKQAPFYVLLGARMPAILVETGFISNKRECKRLGNSAYQEKICDGIVKGVKRYIESTHPSSLARKGK</sequence>
<name>A0A4U8YN59_9BACT</name>
<evidence type="ECO:0000256" key="5">
    <source>
        <dbReference type="SAM" id="SignalP"/>
    </source>
</evidence>
<dbReference type="Gene3D" id="3.40.630.40">
    <property type="entry name" value="Zn-dependent exopeptidases"/>
    <property type="match status" value="1"/>
</dbReference>
<feature type="signal peptide" evidence="5">
    <location>
        <begin position="1"/>
        <end position="46"/>
    </location>
</feature>
<accession>A0A4U8YN59</accession>
<dbReference type="AlphaFoldDB" id="A0A4U8YN59"/>
<keyword evidence="3" id="KW-0378">Hydrolase</keyword>
<dbReference type="InterPro" id="IPR002508">
    <property type="entry name" value="MurNAc-LAA_cat"/>
</dbReference>
<dbReference type="SUPFAM" id="SSF53187">
    <property type="entry name" value="Zn-dependent exopeptidases"/>
    <property type="match status" value="1"/>
</dbReference>
<dbReference type="Pfam" id="PF01520">
    <property type="entry name" value="Amidase_3"/>
    <property type="match status" value="1"/>
</dbReference>
<dbReference type="PANTHER" id="PTHR30404:SF0">
    <property type="entry name" value="N-ACETYLMURAMOYL-L-ALANINE AMIDASE AMIC"/>
    <property type="match status" value="1"/>
</dbReference>
<dbReference type="Proteomes" id="UP000507962">
    <property type="component" value="Unassembled WGS sequence"/>
</dbReference>
<dbReference type="GO" id="GO:0030288">
    <property type="term" value="C:outer membrane-bounded periplasmic space"/>
    <property type="evidence" value="ECO:0007669"/>
    <property type="project" value="TreeGrafter"/>
</dbReference>
<feature type="chain" id="PRO_5020539687" description="N-acetylmuramoyl-L-alanine amidase" evidence="5">
    <location>
        <begin position="47"/>
        <end position="568"/>
    </location>
</feature>
<dbReference type="InterPro" id="IPR050695">
    <property type="entry name" value="N-acetylmuramoyl_amidase_3"/>
</dbReference>
<dbReference type="RefSeq" id="WP_180142122.1">
    <property type="nucleotide sequence ID" value="NZ_CAADHO010000005.1"/>
</dbReference>
<dbReference type="GO" id="GO:0008745">
    <property type="term" value="F:N-acetylmuramoyl-L-alanine amidase activity"/>
    <property type="evidence" value="ECO:0007669"/>
    <property type="project" value="UniProtKB-EC"/>
</dbReference>
<keyword evidence="5" id="KW-0732">Signal</keyword>
<dbReference type="EMBL" id="CAADHO010000005">
    <property type="protein sequence ID" value="VFQ45515.1"/>
    <property type="molecule type" value="Genomic_DNA"/>
</dbReference>
<evidence type="ECO:0000256" key="3">
    <source>
        <dbReference type="ARBA" id="ARBA00022801"/>
    </source>
</evidence>
<dbReference type="FunFam" id="3.40.630.40:FF:000005">
    <property type="entry name" value="N-acetylmuramoyl-L-alanine amidase (AmiA)"/>
    <property type="match status" value="1"/>
</dbReference>
<dbReference type="Gene3D" id="2.60.40.3500">
    <property type="match status" value="1"/>
</dbReference>
<protein>
    <recommendedName>
        <fullName evidence="2">N-acetylmuramoyl-L-alanine amidase</fullName>
        <ecNumber evidence="2">3.5.1.28</ecNumber>
    </recommendedName>
</protein>
<dbReference type="InterPro" id="IPR021731">
    <property type="entry name" value="AMIN_dom"/>
</dbReference>
<dbReference type="GO" id="GO:0009253">
    <property type="term" value="P:peptidoglycan catabolic process"/>
    <property type="evidence" value="ECO:0007669"/>
    <property type="project" value="InterPro"/>
</dbReference>
<evidence type="ECO:0000259" key="6">
    <source>
        <dbReference type="SMART" id="SM00646"/>
    </source>
</evidence>
<feature type="compositionally biased region" description="Low complexity" evidence="4">
    <location>
        <begin position="154"/>
        <end position="169"/>
    </location>
</feature>
<evidence type="ECO:0000256" key="4">
    <source>
        <dbReference type="SAM" id="MobiDB-lite"/>
    </source>
</evidence>
<keyword evidence="8" id="KW-1185">Reference proteome</keyword>
<dbReference type="PANTHER" id="PTHR30404">
    <property type="entry name" value="N-ACETYLMURAMOYL-L-ALANINE AMIDASE"/>
    <property type="match status" value="1"/>
</dbReference>